<keyword evidence="2" id="KW-1185">Reference proteome</keyword>
<accession>A0AAN7WTV2</accession>
<evidence type="ECO:0000313" key="2">
    <source>
        <dbReference type="Proteomes" id="UP001346869"/>
    </source>
</evidence>
<dbReference type="AlphaFoldDB" id="A0AAN7WTV2"/>
<reference evidence="1 2" key="1">
    <citation type="journal article" date="2023" name="Genes (Basel)">
        <title>Chromosome-Level Genome Assembly and Circadian Gene Repertoire of the Patagonia Blennie Eleginops maclovinus-The Closest Ancestral Proxy of Antarctic Cryonotothenioids.</title>
        <authorList>
            <person name="Cheng C.C."/>
            <person name="Rivera-Colon A.G."/>
            <person name="Minhas B.F."/>
            <person name="Wilson L."/>
            <person name="Rayamajhi N."/>
            <person name="Vargas-Chacoff L."/>
            <person name="Catchen J.M."/>
        </authorList>
    </citation>
    <scope>NUCLEOTIDE SEQUENCE [LARGE SCALE GENOMIC DNA]</scope>
    <source>
        <strain evidence="1">JMC-PN-2008</strain>
    </source>
</reference>
<protein>
    <submittedName>
        <fullName evidence="1">Uncharacterized protein</fullName>
    </submittedName>
</protein>
<dbReference type="Proteomes" id="UP001346869">
    <property type="component" value="Unassembled WGS sequence"/>
</dbReference>
<proteinExistence type="predicted"/>
<comment type="caution">
    <text evidence="1">The sequence shown here is derived from an EMBL/GenBank/DDBJ whole genome shotgun (WGS) entry which is preliminary data.</text>
</comment>
<evidence type="ECO:0000313" key="1">
    <source>
        <dbReference type="EMBL" id="KAK5848535.1"/>
    </source>
</evidence>
<name>A0AAN7WTV2_ELEMC</name>
<organism evidence="1 2">
    <name type="scientific">Eleginops maclovinus</name>
    <name type="common">Patagonian blennie</name>
    <name type="synonym">Eleginus maclovinus</name>
    <dbReference type="NCBI Taxonomy" id="56733"/>
    <lineage>
        <taxon>Eukaryota</taxon>
        <taxon>Metazoa</taxon>
        <taxon>Chordata</taxon>
        <taxon>Craniata</taxon>
        <taxon>Vertebrata</taxon>
        <taxon>Euteleostomi</taxon>
        <taxon>Actinopterygii</taxon>
        <taxon>Neopterygii</taxon>
        <taxon>Teleostei</taxon>
        <taxon>Neoteleostei</taxon>
        <taxon>Acanthomorphata</taxon>
        <taxon>Eupercaria</taxon>
        <taxon>Perciformes</taxon>
        <taxon>Notothenioidei</taxon>
        <taxon>Eleginopidae</taxon>
        <taxon>Eleginops</taxon>
    </lineage>
</organism>
<gene>
    <name evidence="1" type="ORF">PBY51_006140</name>
</gene>
<reference evidence="1 2" key="2">
    <citation type="journal article" date="2023" name="Mol. Biol. Evol.">
        <title>Genomics of Secondarily Temperate Adaptation in the Only Non-Antarctic Icefish.</title>
        <authorList>
            <person name="Rivera-Colon A.G."/>
            <person name="Rayamajhi N."/>
            <person name="Minhas B.F."/>
            <person name="Madrigal G."/>
            <person name="Bilyk K.T."/>
            <person name="Yoon V."/>
            <person name="Hune M."/>
            <person name="Gregory S."/>
            <person name="Cheng C.H.C."/>
            <person name="Catchen J.M."/>
        </authorList>
    </citation>
    <scope>NUCLEOTIDE SEQUENCE [LARGE SCALE GENOMIC DNA]</scope>
    <source>
        <strain evidence="1">JMC-PN-2008</strain>
    </source>
</reference>
<dbReference type="EMBL" id="JAUZQC010000025">
    <property type="protein sequence ID" value="KAK5848535.1"/>
    <property type="molecule type" value="Genomic_DNA"/>
</dbReference>
<sequence length="284" mass="32108">MLPSNQLKTVGLMPWERYVTTYSRDYQPFSERQPQVNQPKSRTEAQAAPGFISTPQAQSEAWPIFHQNFYKTSNSIYGSGLQPPYCSIFPAYLHPFGSVLGDEAKGRLHCVFDGKVNVLEQQEAKDEPQQKIDVLYEEGVIVLSSHVGPACCEGLLRSVCREAGLPHLLYLPEASRPIITLKDAEHCDSSAYWRCWGPATGVTNSSFLQPTSSSCYAWDSEHPNSYFKIQTCLPSSGTLPPAHEQPTFYCTEPSRRLPMTEYQDRYSAEWAQPKMQQRGLLHRH</sequence>